<keyword evidence="2" id="KW-1185">Reference proteome</keyword>
<dbReference type="AlphaFoldDB" id="A0A5D0TS26"/>
<organism evidence="1 2">
    <name type="scientific">Actinomadura syzygii</name>
    <dbReference type="NCBI Taxonomy" id="1427538"/>
    <lineage>
        <taxon>Bacteria</taxon>
        <taxon>Bacillati</taxon>
        <taxon>Actinomycetota</taxon>
        <taxon>Actinomycetes</taxon>
        <taxon>Streptosporangiales</taxon>
        <taxon>Thermomonosporaceae</taxon>
        <taxon>Actinomadura</taxon>
    </lineage>
</organism>
<dbReference type="EMBL" id="VSFF01000018">
    <property type="protein sequence ID" value="TYC08116.1"/>
    <property type="molecule type" value="Genomic_DNA"/>
</dbReference>
<reference evidence="1 2" key="1">
    <citation type="submission" date="2019-08" db="EMBL/GenBank/DDBJ databases">
        <title>Actinomadura sp. nov. CYP1-5 isolated from mountain soil.</title>
        <authorList>
            <person name="Songsumanus A."/>
            <person name="Kuncharoen N."/>
            <person name="Kudo T."/>
            <person name="Yuki M."/>
            <person name="Igarashi Y."/>
            <person name="Tanasupawat S."/>
        </authorList>
    </citation>
    <scope>NUCLEOTIDE SEQUENCE [LARGE SCALE GENOMIC DNA]</scope>
    <source>
        <strain evidence="1 2">GKU157</strain>
    </source>
</reference>
<dbReference type="OrthoDB" id="4529782at2"/>
<dbReference type="RefSeq" id="WP_148355748.1">
    <property type="nucleotide sequence ID" value="NZ_JBHSBF010000001.1"/>
</dbReference>
<sequence>MARDFGHSMPGIGGTSAHVSAFMREELRAQLQESWETTLNERLAIAPTSPVSILNELLAARLKKPGRARLPNVSRLRASTPRAS</sequence>
<dbReference type="Proteomes" id="UP000322634">
    <property type="component" value="Unassembled WGS sequence"/>
</dbReference>
<protein>
    <submittedName>
        <fullName evidence="1">Uncharacterized protein</fullName>
    </submittedName>
</protein>
<name>A0A5D0TS26_9ACTN</name>
<evidence type="ECO:0000313" key="2">
    <source>
        <dbReference type="Proteomes" id="UP000322634"/>
    </source>
</evidence>
<gene>
    <name evidence="1" type="ORF">FXF65_40355</name>
</gene>
<evidence type="ECO:0000313" key="1">
    <source>
        <dbReference type="EMBL" id="TYC08116.1"/>
    </source>
</evidence>
<accession>A0A5D0TS26</accession>
<proteinExistence type="predicted"/>
<comment type="caution">
    <text evidence="1">The sequence shown here is derived from an EMBL/GenBank/DDBJ whole genome shotgun (WGS) entry which is preliminary data.</text>
</comment>